<comment type="caution">
    <text evidence="2">The sequence shown here is derived from an EMBL/GenBank/DDBJ whole genome shotgun (WGS) entry which is preliminary data.</text>
</comment>
<evidence type="ECO:0000313" key="3">
    <source>
        <dbReference type="Proteomes" id="UP000009170"/>
    </source>
</evidence>
<evidence type="ECO:0000256" key="1">
    <source>
        <dbReference type="SAM" id="MobiDB-lite"/>
    </source>
</evidence>
<dbReference type="GeneID" id="9833496"/>
<sequence>MTHGEHGEPKKHGFFARFFFGKSNPRRDVPLPGYIEEMYNPRHHTEDSKKDLGEFIRRRSMDERRVSTDSTPRTSEVNDDA</sequence>
<name>A0A090M8B8_OSTTA</name>
<accession>A0A090M8B8</accession>
<dbReference type="KEGG" id="ota:OT_ostta09g00670"/>
<proteinExistence type="predicted"/>
<dbReference type="RefSeq" id="XP_003081059.2">
    <property type="nucleotide sequence ID" value="XM_003081011.2"/>
</dbReference>
<evidence type="ECO:0000313" key="2">
    <source>
        <dbReference type="EMBL" id="CEF98947.1"/>
    </source>
</evidence>
<dbReference type="InParanoid" id="A0A090M8B8"/>
<reference evidence="2 3" key="2">
    <citation type="journal article" date="2014" name="BMC Genomics">
        <title>An improved genome of the model marine alga Ostreococcus tauri unfolds by assessing Illumina de novo assemblies.</title>
        <authorList>
            <person name="Blanc-Mathieu R."/>
            <person name="Verhelst B."/>
            <person name="Derelle E."/>
            <person name="Rombauts S."/>
            <person name="Bouget F.Y."/>
            <person name="Carre I."/>
            <person name="Chateau A."/>
            <person name="Eyre-Walker A."/>
            <person name="Grimsley N."/>
            <person name="Moreau H."/>
            <person name="Piegu B."/>
            <person name="Rivals E."/>
            <person name="Schackwitz W."/>
            <person name="Van de Peer Y."/>
            <person name="Piganeau G."/>
        </authorList>
    </citation>
    <scope>NUCLEOTIDE SEQUENCE [LARGE SCALE GENOMIC DNA]</scope>
    <source>
        <strain evidence="3">OTTH 0595 / CCAP 157/2 / RCC745</strain>
    </source>
</reference>
<protein>
    <submittedName>
        <fullName evidence="2">Unnamed product</fullName>
    </submittedName>
</protein>
<dbReference type="OrthoDB" id="10398752at2759"/>
<reference evidence="3" key="1">
    <citation type="journal article" date="2006" name="Proc. Natl. Acad. Sci. U.S.A.">
        <title>Genome analysis of the smallest free-living eukaryote Ostreococcus tauri unveils many unique features.</title>
        <authorList>
            <person name="Derelle E."/>
            <person name="Ferraz C."/>
            <person name="Rombauts S."/>
            <person name="Rouze P."/>
            <person name="Worden A.Z."/>
            <person name="Robbens S."/>
            <person name="Partensky F."/>
            <person name="Degroeve S."/>
            <person name="Echeynie S."/>
            <person name="Cooke R."/>
            <person name="Saeys Y."/>
            <person name="Wuyts J."/>
            <person name="Jabbari K."/>
            <person name="Bowler C."/>
            <person name="Panaud O."/>
            <person name="Piegu B."/>
            <person name="Ball S.G."/>
            <person name="Ral J.-P."/>
            <person name="Bouget F.-Y."/>
            <person name="Piganeau G."/>
            <person name="De Baets B."/>
            <person name="Picard A."/>
            <person name="Delseny M."/>
            <person name="Demaille J."/>
            <person name="Van de Peer Y."/>
            <person name="Moreau H."/>
        </authorList>
    </citation>
    <scope>NUCLEOTIDE SEQUENCE [LARGE SCALE GENOMIC DNA]</scope>
    <source>
        <strain evidence="3">OTTH 0595 / CCAP 157/2 / RCC745</strain>
    </source>
</reference>
<feature type="region of interest" description="Disordered" evidence="1">
    <location>
        <begin position="55"/>
        <end position="81"/>
    </location>
</feature>
<dbReference type="Proteomes" id="UP000009170">
    <property type="component" value="Unassembled WGS sequence"/>
</dbReference>
<dbReference type="EMBL" id="CAID01000009">
    <property type="protein sequence ID" value="CEF98947.1"/>
    <property type="molecule type" value="Genomic_DNA"/>
</dbReference>
<dbReference type="AlphaFoldDB" id="A0A090M8B8"/>
<keyword evidence="3" id="KW-1185">Reference proteome</keyword>
<gene>
    <name evidence="2" type="ORF">OT_ostta09g00670</name>
</gene>
<feature type="compositionally biased region" description="Basic and acidic residues" evidence="1">
    <location>
        <begin position="55"/>
        <end position="67"/>
    </location>
</feature>
<organism evidence="2 3">
    <name type="scientific">Ostreococcus tauri</name>
    <name type="common">Marine green alga</name>
    <dbReference type="NCBI Taxonomy" id="70448"/>
    <lineage>
        <taxon>Eukaryota</taxon>
        <taxon>Viridiplantae</taxon>
        <taxon>Chlorophyta</taxon>
        <taxon>Mamiellophyceae</taxon>
        <taxon>Mamiellales</taxon>
        <taxon>Bathycoccaceae</taxon>
        <taxon>Ostreococcus</taxon>
    </lineage>
</organism>